<proteinExistence type="predicted"/>
<evidence type="ECO:0000256" key="1">
    <source>
        <dbReference type="ARBA" id="ARBA00000085"/>
    </source>
</evidence>
<comment type="caution">
    <text evidence="9">The sequence shown here is derived from an EMBL/GenBank/DDBJ whole genome shotgun (WGS) entry which is preliminary data.</text>
</comment>
<sequence length="765" mass="86180">MQRKITFLHLFLLNHFVLTLIVLGVIGAYGTYLVNFEQRAVKERIDPQLVRETERLQSDFQAIESNVQKLKSVVEMFQYMPDGARAKNFKKFASESLAPHPIQFNAFVALGPQLAQKYFGRESYILTIHRNAAVVGSPKYLEASSFISEVFHTLGYDKDPAAQWWAINNSSPGMNYSDFYFDKGYMEKVMFSSTMGIYIDGKTEAVVGIDTLTGEIARRLGAFKLGSTGGLIVVDEFGRPVLPLLNGDLPMLGYRFEKPTTMDQFKTMPLLSSKAMSVMADRIQDFTGSDGETYITLAKPVKIKGHAWNLVIYQKKSEAYAGLYRRLLVLLVLVFVTYIVGSLMLYFTGRYVIQKERAAFEELRRSRDVAEAATKAKSVFLSTMSHEIRTPLNSMLGSADLLIETALSSEQQEYVNSLMSAGESLLTVLNHILDFSKIEAGKMSLESKDFLLSDLVRETELLVMPSIYRKGLQFHVHYPKIDFDVSGDPLRLKQVLLNLLGNSVKFTDHGRVDLLISLEELPDPGKRRIRFEVKDTGIGIARENLEQIFDEFSQEDSSVTRRFGGTGLGLSISKKIIELMGGKLVCQSTQFIGSSFSFYVDLPVRGAGVWVPGTEEYQVLPMLSEEYPQGTKKTKKVLLVDDMDENHQLLKAYMKTVENLEIDSAYNGLECLEKCAEKQYDLIFMDVQMPKISGLDTIRKLREMESQQGLPRVPVVVVSANNFTEDREKSLAVGADEHCGKPIRKRTIVELISKYCSDEPVYTPI</sequence>
<keyword evidence="4" id="KW-0902">Two-component regulatory system</keyword>
<dbReference type="Gene3D" id="1.10.287.130">
    <property type="match status" value="1"/>
</dbReference>
<evidence type="ECO:0000259" key="8">
    <source>
        <dbReference type="PROSITE" id="PS50110"/>
    </source>
</evidence>
<feature type="domain" description="Histidine kinase" evidence="7">
    <location>
        <begin position="383"/>
        <end position="604"/>
    </location>
</feature>
<dbReference type="CDD" id="cd00082">
    <property type="entry name" value="HisKA"/>
    <property type="match status" value="1"/>
</dbReference>
<keyword evidence="6" id="KW-1133">Transmembrane helix</keyword>
<dbReference type="RefSeq" id="WP_277578525.1">
    <property type="nucleotide sequence ID" value="NZ_JANRMI010000003.1"/>
</dbReference>
<dbReference type="EMBL" id="JANRMI010000003">
    <property type="protein sequence ID" value="MDG0817049.1"/>
    <property type="molecule type" value="Genomic_DNA"/>
</dbReference>
<evidence type="ECO:0000256" key="3">
    <source>
        <dbReference type="ARBA" id="ARBA00022553"/>
    </source>
</evidence>
<gene>
    <name evidence="9" type="ORF">NWE73_11775</name>
</gene>
<dbReference type="Proteomes" id="UP001152321">
    <property type="component" value="Unassembled WGS sequence"/>
</dbReference>
<dbReference type="Gene3D" id="3.30.565.10">
    <property type="entry name" value="Histidine kinase-like ATPase, C-terminal domain"/>
    <property type="match status" value="1"/>
</dbReference>
<dbReference type="EC" id="2.7.13.3" evidence="2"/>
<evidence type="ECO:0000256" key="6">
    <source>
        <dbReference type="SAM" id="Phobius"/>
    </source>
</evidence>
<dbReference type="PROSITE" id="PS50109">
    <property type="entry name" value="HIS_KIN"/>
    <property type="match status" value="1"/>
</dbReference>
<dbReference type="InterPro" id="IPR004358">
    <property type="entry name" value="Sig_transdc_His_kin-like_C"/>
</dbReference>
<dbReference type="SUPFAM" id="SSF52172">
    <property type="entry name" value="CheY-like"/>
    <property type="match status" value="1"/>
</dbReference>
<evidence type="ECO:0000313" key="9">
    <source>
        <dbReference type="EMBL" id="MDG0817049.1"/>
    </source>
</evidence>
<keyword evidence="3 5" id="KW-0597">Phosphoprotein</keyword>
<dbReference type="PROSITE" id="PS50110">
    <property type="entry name" value="RESPONSE_REGULATORY"/>
    <property type="match status" value="1"/>
</dbReference>
<dbReference type="SMART" id="SM00388">
    <property type="entry name" value="HisKA"/>
    <property type="match status" value="1"/>
</dbReference>
<evidence type="ECO:0000256" key="4">
    <source>
        <dbReference type="ARBA" id="ARBA00023012"/>
    </source>
</evidence>
<feature type="transmembrane region" description="Helical" evidence="6">
    <location>
        <begin position="327"/>
        <end position="347"/>
    </location>
</feature>
<dbReference type="Pfam" id="PF00072">
    <property type="entry name" value="Response_reg"/>
    <property type="match status" value="1"/>
</dbReference>
<dbReference type="Gene3D" id="3.30.450.20">
    <property type="entry name" value="PAS domain"/>
    <property type="match status" value="1"/>
</dbReference>
<keyword evidence="9" id="KW-0547">Nucleotide-binding</keyword>
<feature type="modified residue" description="4-aspartylphosphate" evidence="5">
    <location>
        <position position="686"/>
    </location>
</feature>
<name>A0ABT6DJK0_9BACT</name>
<dbReference type="CDD" id="cd16922">
    <property type="entry name" value="HATPase_EvgS-ArcB-TorS-like"/>
    <property type="match status" value="1"/>
</dbReference>
<keyword evidence="9" id="KW-0067">ATP-binding</keyword>
<dbReference type="CDD" id="cd17546">
    <property type="entry name" value="REC_hyHK_CKI1_RcsC-like"/>
    <property type="match status" value="1"/>
</dbReference>
<comment type="catalytic activity">
    <reaction evidence="1">
        <text>ATP + protein L-histidine = ADP + protein N-phospho-L-histidine.</text>
        <dbReference type="EC" id="2.7.13.3"/>
    </reaction>
</comment>
<dbReference type="PANTHER" id="PTHR45339">
    <property type="entry name" value="HYBRID SIGNAL TRANSDUCTION HISTIDINE KINASE J"/>
    <property type="match status" value="1"/>
</dbReference>
<dbReference type="InterPro" id="IPR036097">
    <property type="entry name" value="HisK_dim/P_sf"/>
</dbReference>
<dbReference type="PANTHER" id="PTHR45339:SF1">
    <property type="entry name" value="HYBRID SIGNAL TRANSDUCTION HISTIDINE KINASE J"/>
    <property type="match status" value="1"/>
</dbReference>
<dbReference type="SUPFAM" id="SSF47384">
    <property type="entry name" value="Homodimeric domain of signal transducing histidine kinase"/>
    <property type="match status" value="1"/>
</dbReference>
<keyword evidence="10" id="KW-1185">Reference proteome</keyword>
<dbReference type="InterPro" id="IPR003594">
    <property type="entry name" value="HATPase_dom"/>
</dbReference>
<dbReference type="InterPro" id="IPR003661">
    <property type="entry name" value="HisK_dim/P_dom"/>
</dbReference>
<dbReference type="GO" id="GO:0005524">
    <property type="term" value="F:ATP binding"/>
    <property type="evidence" value="ECO:0007669"/>
    <property type="project" value="UniProtKB-KW"/>
</dbReference>
<feature type="transmembrane region" description="Helical" evidence="6">
    <location>
        <begin position="12"/>
        <end position="34"/>
    </location>
</feature>
<keyword evidence="6" id="KW-0472">Membrane</keyword>
<evidence type="ECO:0000259" key="7">
    <source>
        <dbReference type="PROSITE" id="PS50109"/>
    </source>
</evidence>
<dbReference type="Pfam" id="PF02518">
    <property type="entry name" value="HATPase_c"/>
    <property type="match status" value="1"/>
</dbReference>
<dbReference type="SUPFAM" id="SSF55874">
    <property type="entry name" value="ATPase domain of HSP90 chaperone/DNA topoisomerase II/histidine kinase"/>
    <property type="match status" value="1"/>
</dbReference>
<dbReference type="InterPro" id="IPR005467">
    <property type="entry name" value="His_kinase_dom"/>
</dbReference>
<dbReference type="InterPro" id="IPR011006">
    <property type="entry name" value="CheY-like_superfamily"/>
</dbReference>
<dbReference type="InterPro" id="IPR036890">
    <property type="entry name" value="HATPase_C_sf"/>
</dbReference>
<dbReference type="SMART" id="SM00448">
    <property type="entry name" value="REC"/>
    <property type="match status" value="1"/>
</dbReference>
<evidence type="ECO:0000256" key="5">
    <source>
        <dbReference type="PROSITE-ProRule" id="PRU00169"/>
    </source>
</evidence>
<dbReference type="Gene3D" id="3.40.50.2300">
    <property type="match status" value="1"/>
</dbReference>
<dbReference type="PRINTS" id="PR00344">
    <property type="entry name" value="BCTRLSENSOR"/>
</dbReference>
<dbReference type="Pfam" id="PF00512">
    <property type="entry name" value="HisKA"/>
    <property type="match status" value="1"/>
</dbReference>
<dbReference type="InterPro" id="IPR001789">
    <property type="entry name" value="Sig_transdc_resp-reg_receiver"/>
</dbReference>
<dbReference type="SMART" id="SM00387">
    <property type="entry name" value="HATPase_c"/>
    <property type="match status" value="1"/>
</dbReference>
<reference evidence="9" key="1">
    <citation type="submission" date="2022-08" db="EMBL/GenBank/DDBJ databases">
        <title>Novel Bdellovibrio Species Isolated from Svalbard: Designation Bdellovibrio svalbardensis.</title>
        <authorList>
            <person name="Mitchell R.J."/>
            <person name="Choi S.Y."/>
        </authorList>
    </citation>
    <scope>NUCLEOTIDE SEQUENCE</scope>
    <source>
        <strain evidence="9">PAP01</strain>
    </source>
</reference>
<accession>A0ABT6DJK0</accession>
<keyword evidence="6" id="KW-0812">Transmembrane</keyword>
<evidence type="ECO:0000313" key="10">
    <source>
        <dbReference type="Proteomes" id="UP001152321"/>
    </source>
</evidence>
<organism evidence="9 10">
    <name type="scientific">Bdellovibrio svalbardensis</name>
    <dbReference type="NCBI Taxonomy" id="2972972"/>
    <lineage>
        <taxon>Bacteria</taxon>
        <taxon>Pseudomonadati</taxon>
        <taxon>Bdellovibrionota</taxon>
        <taxon>Bdellovibrionia</taxon>
        <taxon>Bdellovibrionales</taxon>
        <taxon>Pseudobdellovibrionaceae</taxon>
        <taxon>Bdellovibrio</taxon>
    </lineage>
</organism>
<protein>
    <recommendedName>
        <fullName evidence="2">histidine kinase</fullName>
        <ecNumber evidence="2">2.7.13.3</ecNumber>
    </recommendedName>
</protein>
<feature type="domain" description="Response regulatory" evidence="8">
    <location>
        <begin position="636"/>
        <end position="756"/>
    </location>
</feature>
<evidence type="ECO:0000256" key="2">
    <source>
        <dbReference type="ARBA" id="ARBA00012438"/>
    </source>
</evidence>